<dbReference type="Proteomes" id="UP000184330">
    <property type="component" value="Unassembled WGS sequence"/>
</dbReference>
<reference evidence="1 2" key="1">
    <citation type="submission" date="2016-03" db="EMBL/GenBank/DDBJ databases">
        <authorList>
            <person name="Ploux O."/>
        </authorList>
    </citation>
    <scope>NUCLEOTIDE SEQUENCE [LARGE SCALE GENOMIC DNA]</scope>
    <source>
        <strain evidence="1 2">UAMH 11012</strain>
    </source>
</reference>
<proteinExistence type="predicted"/>
<protein>
    <submittedName>
        <fullName evidence="1">Uncharacterized protein</fullName>
    </submittedName>
</protein>
<name>A0A1L7XBY2_9HELO</name>
<sequence>MTSPPSTIITIQDIKNILATTFHAVLDTHRHIYGPEADAEFIIEIPDRSSRNLRTEKQFLATLRQNQTGYPACYFEPATTMAQRSAGKQGHAKTETNKKTRDIEGEAIKIVAELRERIEAELRPKIEVEIRERIEAERTEKFMKKMRREFKRSYEERLDMAKDPTEDDEL</sequence>
<dbReference type="AlphaFoldDB" id="A0A1L7XBY2"/>
<evidence type="ECO:0000313" key="2">
    <source>
        <dbReference type="Proteomes" id="UP000184330"/>
    </source>
</evidence>
<keyword evidence="2" id="KW-1185">Reference proteome</keyword>
<accession>A0A1L7XBY2</accession>
<evidence type="ECO:0000313" key="1">
    <source>
        <dbReference type="EMBL" id="CZR62515.1"/>
    </source>
</evidence>
<organism evidence="1 2">
    <name type="scientific">Phialocephala subalpina</name>
    <dbReference type="NCBI Taxonomy" id="576137"/>
    <lineage>
        <taxon>Eukaryota</taxon>
        <taxon>Fungi</taxon>
        <taxon>Dikarya</taxon>
        <taxon>Ascomycota</taxon>
        <taxon>Pezizomycotina</taxon>
        <taxon>Leotiomycetes</taxon>
        <taxon>Helotiales</taxon>
        <taxon>Mollisiaceae</taxon>
        <taxon>Phialocephala</taxon>
        <taxon>Phialocephala fortinii species complex</taxon>
    </lineage>
</organism>
<dbReference type="OrthoDB" id="10596731at2759"/>
<dbReference type="EMBL" id="FJOG01000021">
    <property type="protein sequence ID" value="CZR62515.1"/>
    <property type="molecule type" value="Genomic_DNA"/>
</dbReference>
<gene>
    <name evidence="1" type="ORF">PAC_12412</name>
</gene>